<dbReference type="PANTHER" id="PTHR32089:SF112">
    <property type="entry name" value="LYSOZYME-LIKE PROTEIN-RELATED"/>
    <property type="match status" value="1"/>
</dbReference>
<dbReference type="OrthoDB" id="8320983at2"/>
<dbReference type="Pfam" id="PF00015">
    <property type="entry name" value="MCPsignal"/>
    <property type="match status" value="1"/>
</dbReference>
<dbReference type="InterPro" id="IPR009875">
    <property type="entry name" value="PilZ_domain"/>
</dbReference>
<evidence type="ECO:0000256" key="2">
    <source>
        <dbReference type="ARBA" id="ARBA00022475"/>
    </source>
</evidence>
<gene>
    <name evidence="12" type="ORF">FE263_12540</name>
</gene>
<dbReference type="SUPFAM" id="SSF158472">
    <property type="entry name" value="HAMP domain-like"/>
    <property type="match status" value="1"/>
</dbReference>
<dbReference type="Gene3D" id="1.10.287.950">
    <property type="entry name" value="Methyl-accepting chemotaxis protein"/>
    <property type="match status" value="1"/>
</dbReference>
<dbReference type="SUPFAM" id="SSF58104">
    <property type="entry name" value="Methyl-accepting chemotaxis protein (MCP) signaling domain"/>
    <property type="match status" value="1"/>
</dbReference>
<dbReference type="InterPro" id="IPR004089">
    <property type="entry name" value="MCPsignal_dom"/>
</dbReference>
<dbReference type="EMBL" id="VCDI01000004">
    <property type="protein sequence ID" value="TLU71962.1"/>
    <property type="molecule type" value="Genomic_DNA"/>
</dbReference>
<keyword evidence="3 9" id="KW-0812">Transmembrane</keyword>
<reference evidence="12 13" key="1">
    <citation type="submission" date="2019-05" db="EMBL/GenBank/DDBJ databases">
        <authorList>
            <person name="Pankratov T."/>
            <person name="Grouzdev D."/>
        </authorList>
    </citation>
    <scope>NUCLEOTIDE SEQUENCE [LARGE SCALE GENOMIC DNA]</scope>
    <source>
        <strain evidence="12 13">KEBCLARHB70R</strain>
    </source>
</reference>
<accession>A0A5R9J333</accession>
<dbReference type="Pfam" id="PF00672">
    <property type="entry name" value="HAMP"/>
    <property type="match status" value="1"/>
</dbReference>
<evidence type="ECO:0000256" key="5">
    <source>
        <dbReference type="ARBA" id="ARBA00023136"/>
    </source>
</evidence>
<comment type="similarity">
    <text evidence="7">Belongs to the methyl-accepting chemotaxis (MCP) protein family.</text>
</comment>
<evidence type="ECO:0000256" key="1">
    <source>
        <dbReference type="ARBA" id="ARBA00004651"/>
    </source>
</evidence>
<dbReference type="Gene3D" id="6.10.340.10">
    <property type="match status" value="1"/>
</dbReference>
<feature type="transmembrane region" description="Helical" evidence="9">
    <location>
        <begin position="150"/>
        <end position="169"/>
    </location>
</feature>
<keyword evidence="13" id="KW-1185">Reference proteome</keyword>
<dbReference type="Gene3D" id="2.40.10.220">
    <property type="entry name" value="predicted glycosyltransferase like domains"/>
    <property type="match status" value="1"/>
</dbReference>
<dbReference type="PROSITE" id="PS50885">
    <property type="entry name" value="HAMP"/>
    <property type="match status" value="1"/>
</dbReference>
<keyword evidence="2" id="KW-1003">Cell membrane</keyword>
<dbReference type="InterPro" id="IPR029151">
    <property type="entry name" value="Sensor-like_sf"/>
</dbReference>
<organism evidence="12 13">
    <name type="scientific">Lichenicoccus roseus</name>
    <dbReference type="NCBI Taxonomy" id="2683649"/>
    <lineage>
        <taxon>Bacteria</taxon>
        <taxon>Pseudomonadati</taxon>
        <taxon>Pseudomonadota</taxon>
        <taxon>Alphaproteobacteria</taxon>
        <taxon>Acetobacterales</taxon>
        <taxon>Acetobacteraceae</taxon>
        <taxon>Lichenicoccus</taxon>
    </lineage>
</organism>
<dbReference type="PROSITE" id="PS50111">
    <property type="entry name" value="CHEMOTAXIS_TRANSDUC_2"/>
    <property type="match status" value="1"/>
</dbReference>
<evidence type="ECO:0000256" key="7">
    <source>
        <dbReference type="ARBA" id="ARBA00029447"/>
    </source>
</evidence>
<dbReference type="SUPFAM" id="SSF103190">
    <property type="entry name" value="Sensory domain-like"/>
    <property type="match status" value="1"/>
</dbReference>
<evidence type="ECO:0000313" key="13">
    <source>
        <dbReference type="Proteomes" id="UP000305654"/>
    </source>
</evidence>
<dbReference type="RefSeq" id="WP_138326369.1">
    <property type="nucleotide sequence ID" value="NZ_VCDI01000004.1"/>
</dbReference>
<feature type="domain" description="Methyl-accepting transducer" evidence="10">
    <location>
        <begin position="276"/>
        <end position="516"/>
    </location>
</feature>
<dbReference type="SMART" id="SM00283">
    <property type="entry name" value="MA"/>
    <property type="match status" value="1"/>
</dbReference>
<dbReference type="PANTHER" id="PTHR32089">
    <property type="entry name" value="METHYL-ACCEPTING CHEMOTAXIS PROTEIN MCPB"/>
    <property type="match status" value="1"/>
</dbReference>
<evidence type="ECO:0000313" key="12">
    <source>
        <dbReference type="EMBL" id="TLU71962.1"/>
    </source>
</evidence>
<dbReference type="AlphaFoldDB" id="A0A5R9J333"/>
<evidence type="ECO:0000256" key="8">
    <source>
        <dbReference type="PROSITE-ProRule" id="PRU00284"/>
    </source>
</evidence>
<evidence type="ECO:0000259" key="11">
    <source>
        <dbReference type="PROSITE" id="PS50885"/>
    </source>
</evidence>
<evidence type="ECO:0000256" key="4">
    <source>
        <dbReference type="ARBA" id="ARBA00022989"/>
    </source>
</evidence>
<dbReference type="SMART" id="SM00304">
    <property type="entry name" value="HAMP"/>
    <property type="match status" value="1"/>
</dbReference>
<name>A0A5R9J333_9PROT</name>
<protein>
    <submittedName>
        <fullName evidence="12">HAMP domain-containing protein</fullName>
    </submittedName>
</protein>
<feature type="transmembrane region" description="Helical" evidence="9">
    <location>
        <begin position="176"/>
        <end position="195"/>
    </location>
</feature>
<dbReference type="Proteomes" id="UP000305654">
    <property type="component" value="Unassembled WGS sequence"/>
</dbReference>
<dbReference type="InterPro" id="IPR003660">
    <property type="entry name" value="HAMP_dom"/>
</dbReference>
<dbReference type="InterPro" id="IPR033463">
    <property type="entry name" value="sCache_3"/>
</dbReference>
<evidence type="ECO:0000256" key="3">
    <source>
        <dbReference type="ARBA" id="ARBA00022692"/>
    </source>
</evidence>
<comment type="subcellular location">
    <subcellularLocation>
        <location evidence="1">Cell membrane</location>
        <topology evidence="1">Multi-pass membrane protein</topology>
    </subcellularLocation>
</comment>
<dbReference type="Pfam" id="PF17202">
    <property type="entry name" value="sCache_3_3"/>
    <property type="match status" value="1"/>
</dbReference>
<comment type="caution">
    <text evidence="12">The sequence shown here is derived from an EMBL/GenBank/DDBJ whole genome shotgun (WGS) entry which is preliminary data.</text>
</comment>
<dbReference type="GO" id="GO:0007165">
    <property type="term" value="P:signal transduction"/>
    <property type="evidence" value="ECO:0007669"/>
    <property type="project" value="UniProtKB-KW"/>
</dbReference>
<proteinExistence type="inferred from homology"/>
<keyword evidence="6 8" id="KW-0807">Transducer</keyword>
<dbReference type="Pfam" id="PF07238">
    <property type="entry name" value="PilZ"/>
    <property type="match status" value="1"/>
</dbReference>
<evidence type="ECO:0000259" key="10">
    <source>
        <dbReference type="PROSITE" id="PS50111"/>
    </source>
</evidence>
<dbReference type="GO" id="GO:0035438">
    <property type="term" value="F:cyclic-di-GMP binding"/>
    <property type="evidence" value="ECO:0007669"/>
    <property type="project" value="InterPro"/>
</dbReference>
<dbReference type="SUPFAM" id="SSF141371">
    <property type="entry name" value="PilZ domain-like"/>
    <property type="match status" value="1"/>
</dbReference>
<sequence length="653" mass="68614">MLASLLIMVFAVTAVEAWTLRASRLALTDAAHRQLGTNVVLLKELLSPLGEKWTLHDGRLSLGGHVLNDREDIVDALRHTGGGTATLFAGDVRIATNIIKPDGRRALGTRLAPGPVHDAIFLRGETYQGIAMILGRAHLAIYEPLRDGSGHIIGILFVGMPLIELYAPITRLVRTAIAGTVLLSILAALANWLALRLALRPLLRLAATTRSLAEGNLATVVPGTGRRDQLGDLGRALVALRDGAAASLGLQLVAEEERAASEVSRIEGMRRLAREIEDEAASAVDQVAAGMERVSTAADDMVRSAAAVGRDSEEVSNEARQMLDQSLVIADTVQELSTTMGAIAAQVGSASAATRHAVSESQASSSAIQALSQTVARISDITRLVADIASRTNLLALNATIEAARAGEAGRGFAVVASEVKSLASQTAKATDEINGQVRMIHVAMNDAVRQVGGISTIVADVDRIAAAILDAIERQSSAAIDIARAVTATAEGTRTMSDRLSIVSRETILSKTRAADVLDQAGKTRHAVSTLRNDLVRAIRASAPELNRRGDTRLPMQQAARLTGDGLPDGATEVELLDISASGALLCIPAHLRPRGRLALALPGLLSGSVAAEIVGQAADQLRVRFVLDGSTRGQLQRALDQNVHRSVPAAA</sequence>
<keyword evidence="5 9" id="KW-0472">Membrane</keyword>
<keyword evidence="4 9" id="KW-1133">Transmembrane helix</keyword>
<feature type="domain" description="HAMP" evidence="11">
    <location>
        <begin position="196"/>
        <end position="249"/>
    </location>
</feature>
<evidence type="ECO:0000256" key="9">
    <source>
        <dbReference type="SAM" id="Phobius"/>
    </source>
</evidence>
<evidence type="ECO:0000256" key="6">
    <source>
        <dbReference type="ARBA" id="ARBA00023224"/>
    </source>
</evidence>
<dbReference type="GO" id="GO:0005886">
    <property type="term" value="C:plasma membrane"/>
    <property type="evidence" value="ECO:0007669"/>
    <property type="project" value="UniProtKB-SubCell"/>
</dbReference>